<gene>
    <name evidence="10" type="primary">glmS</name>
    <name evidence="10" type="ORF">MMH89_04840</name>
</gene>
<dbReference type="Gene3D" id="3.60.20.10">
    <property type="entry name" value="Glutamine Phosphoribosylpyrophosphate, subunit 1, domain 1"/>
    <property type="match status" value="1"/>
</dbReference>
<dbReference type="InterPro" id="IPR005855">
    <property type="entry name" value="GFAT"/>
</dbReference>
<dbReference type="EC" id="2.6.1.16" evidence="2"/>
<evidence type="ECO:0000256" key="6">
    <source>
        <dbReference type="ARBA" id="ARBA00022737"/>
    </source>
</evidence>
<reference evidence="10 11" key="1">
    <citation type="journal article" date="2022" name="Nat. Microbiol.">
        <title>The microbiome of a bacterivorous marine choanoflagellate contains a resource-demanding obligate bacterial associate.</title>
        <authorList>
            <person name="Needham D.M."/>
            <person name="Poirier C."/>
            <person name="Bachy C."/>
            <person name="George E.E."/>
            <person name="Wilken S."/>
            <person name="Yung C.C.M."/>
            <person name="Limardo A.J."/>
            <person name="Morando M."/>
            <person name="Sudek L."/>
            <person name="Malmstrom R.R."/>
            <person name="Keeling P.J."/>
            <person name="Santoro A.E."/>
            <person name="Worden A.Z."/>
        </authorList>
    </citation>
    <scope>NUCLEOTIDE SEQUENCE [LARGE SCALE GENOMIC DNA]</scope>
    <source>
        <strain evidence="10 11">Comchoano-1</strain>
    </source>
</reference>
<dbReference type="Proteomes" id="UP001055955">
    <property type="component" value="Chromosome"/>
</dbReference>
<keyword evidence="4 10" id="KW-0032">Aminotransferase</keyword>
<keyword evidence="7" id="KW-0315">Glutamine amidotransferase</keyword>
<dbReference type="RefSeq" id="WP_258568325.1">
    <property type="nucleotide sequence ID" value="NZ_CP092900.1"/>
</dbReference>
<dbReference type="EMBL" id="CP092900">
    <property type="protein sequence ID" value="UTC24541.1"/>
    <property type="molecule type" value="Genomic_DNA"/>
</dbReference>
<dbReference type="NCBIfam" id="TIGR01135">
    <property type="entry name" value="glmS"/>
    <property type="match status" value="1"/>
</dbReference>
<accession>A0ABY5DIX5</accession>
<organism evidence="10 11">
    <name type="scientific">Candidatus Comchoanobacter bicostacola</name>
    <dbReference type="NCBI Taxonomy" id="2919598"/>
    <lineage>
        <taxon>Bacteria</taxon>
        <taxon>Pseudomonadati</taxon>
        <taxon>Pseudomonadota</taxon>
        <taxon>Gammaproteobacteria</taxon>
        <taxon>Candidatus Comchoanobacterales</taxon>
        <taxon>Candidatus Comchoanobacteraceae</taxon>
        <taxon>Candidatus Comchoanobacter</taxon>
    </lineage>
</organism>
<dbReference type="InterPro" id="IPR017932">
    <property type="entry name" value="GATase_2_dom"/>
</dbReference>
<dbReference type="PROSITE" id="PS51464">
    <property type="entry name" value="SIS"/>
    <property type="match status" value="2"/>
</dbReference>
<dbReference type="Pfam" id="PF01380">
    <property type="entry name" value="SIS"/>
    <property type="match status" value="2"/>
</dbReference>
<comment type="catalytic activity">
    <reaction evidence="1">
        <text>D-fructose 6-phosphate + L-glutamine = D-glucosamine 6-phosphate + L-glutamate</text>
        <dbReference type="Rhea" id="RHEA:13237"/>
        <dbReference type="ChEBI" id="CHEBI:29985"/>
        <dbReference type="ChEBI" id="CHEBI:58359"/>
        <dbReference type="ChEBI" id="CHEBI:58725"/>
        <dbReference type="ChEBI" id="CHEBI:61527"/>
        <dbReference type="EC" id="2.6.1.16"/>
    </reaction>
</comment>
<dbReference type="Pfam" id="PF13522">
    <property type="entry name" value="GATase_6"/>
    <property type="match status" value="1"/>
</dbReference>
<dbReference type="InterPro" id="IPR029055">
    <property type="entry name" value="Ntn_hydrolases_N"/>
</dbReference>
<protein>
    <recommendedName>
        <fullName evidence="3">Glutamine--fructose-6-phosphate aminotransferase [isomerizing]</fullName>
        <ecNumber evidence="2">2.6.1.16</ecNumber>
    </recommendedName>
</protein>
<dbReference type="CDD" id="cd05008">
    <property type="entry name" value="SIS_GlmS_GlmD_1"/>
    <property type="match status" value="1"/>
</dbReference>
<proteinExistence type="predicted"/>
<evidence type="ECO:0000259" key="8">
    <source>
        <dbReference type="PROSITE" id="PS51278"/>
    </source>
</evidence>
<keyword evidence="11" id="KW-1185">Reference proteome</keyword>
<feature type="domain" description="Glutamine amidotransferase type-2" evidence="8">
    <location>
        <begin position="2"/>
        <end position="217"/>
    </location>
</feature>
<evidence type="ECO:0000256" key="1">
    <source>
        <dbReference type="ARBA" id="ARBA00001031"/>
    </source>
</evidence>
<dbReference type="InterPro" id="IPR001347">
    <property type="entry name" value="SIS_dom"/>
</dbReference>
<evidence type="ECO:0000256" key="4">
    <source>
        <dbReference type="ARBA" id="ARBA00022576"/>
    </source>
</evidence>
<evidence type="ECO:0000256" key="2">
    <source>
        <dbReference type="ARBA" id="ARBA00012916"/>
    </source>
</evidence>
<dbReference type="PROSITE" id="PS51278">
    <property type="entry name" value="GATASE_TYPE_2"/>
    <property type="match status" value="1"/>
</dbReference>
<evidence type="ECO:0000259" key="9">
    <source>
        <dbReference type="PROSITE" id="PS51464"/>
    </source>
</evidence>
<keyword evidence="5 10" id="KW-0808">Transferase</keyword>
<dbReference type="SUPFAM" id="SSF56235">
    <property type="entry name" value="N-terminal nucleophile aminohydrolases (Ntn hydrolases)"/>
    <property type="match status" value="1"/>
</dbReference>
<evidence type="ECO:0000256" key="5">
    <source>
        <dbReference type="ARBA" id="ARBA00022679"/>
    </source>
</evidence>
<dbReference type="CDD" id="cd05009">
    <property type="entry name" value="SIS_GlmS_GlmD_2"/>
    <property type="match status" value="1"/>
</dbReference>
<dbReference type="InterPro" id="IPR035466">
    <property type="entry name" value="GlmS/AgaS_SIS"/>
</dbReference>
<dbReference type="InterPro" id="IPR035490">
    <property type="entry name" value="GlmS/FrlB_SIS"/>
</dbReference>
<feature type="domain" description="SIS" evidence="9">
    <location>
        <begin position="426"/>
        <end position="560"/>
    </location>
</feature>
<keyword evidence="6" id="KW-0677">Repeat</keyword>
<dbReference type="PANTHER" id="PTHR10937:SF0">
    <property type="entry name" value="GLUTAMINE--FRUCTOSE-6-PHOSPHATE TRANSAMINASE (ISOMERIZING)"/>
    <property type="match status" value="1"/>
</dbReference>
<dbReference type="NCBIfam" id="NF001484">
    <property type="entry name" value="PRK00331.1"/>
    <property type="match status" value="1"/>
</dbReference>
<dbReference type="SUPFAM" id="SSF53697">
    <property type="entry name" value="SIS domain"/>
    <property type="match status" value="1"/>
</dbReference>
<evidence type="ECO:0000256" key="7">
    <source>
        <dbReference type="ARBA" id="ARBA00022962"/>
    </source>
</evidence>
<feature type="domain" description="SIS" evidence="9">
    <location>
        <begin position="268"/>
        <end position="404"/>
    </location>
</feature>
<sequence>MCGIIGFISNKSCTTKLIDGLLKLRYRGYDSCGLSVLAQKKLYTFKSLTEPQSLLPLIPNHVNHTVTAGIAHTRWATHGVVSLSNAHPQVTHGKISVVCNGIIKNHKKLRDSLIQKGYTFESETDTEVIGHYLDLLLKKHDKLEAFSELQKTLTGRYALACILEEDPECIYALCEDMPLFLAKTAQGIAIGSDLYAFPAHDEFCQFDSRTVYQINANGCSNKTLHYQKSDISDTPSTLNHPTHTLSEIYEQPGLIQDIPALWRDRCPIPPFIYGAKHILVIACGSSYHSALLLKYWLRDSAIHCDVDIASEFKMNPPHHTKQSAAILISQSGETADVLIALKQLKTNNTLALCNVMHSSLPMRTTAKIALHAKKEVGVASTKAFTAQAIALRLLYDQLHQRPILNPDVTSECTQQILMRSKEIRKIAYKYRSIKNILCLGKGEMLPIALEGALKIKELSYIHAEALPAGELKHGPLALVDPEVLVITLTPAPCNYMDICIHEVKSRHGKTLNIGAVCEHADDNIIISTGSSPLSFLPLNTALQLLAYFFAEAKGLNIDQPRNLAKSVTVE</sequence>
<dbReference type="PANTHER" id="PTHR10937">
    <property type="entry name" value="GLUCOSAMINE--FRUCTOSE-6-PHOSPHATE AMINOTRANSFERASE, ISOMERIZING"/>
    <property type="match status" value="1"/>
</dbReference>
<evidence type="ECO:0000313" key="10">
    <source>
        <dbReference type="EMBL" id="UTC24541.1"/>
    </source>
</evidence>
<evidence type="ECO:0000313" key="11">
    <source>
        <dbReference type="Proteomes" id="UP001055955"/>
    </source>
</evidence>
<dbReference type="InterPro" id="IPR046348">
    <property type="entry name" value="SIS_dom_sf"/>
</dbReference>
<dbReference type="GO" id="GO:0004360">
    <property type="term" value="F:glutamine-fructose-6-phosphate transaminase (isomerizing) activity"/>
    <property type="evidence" value="ECO:0007669"/>
    <property type="project" value="UniProtKB-EC"/>
</dbReference>
<name>A0ABY5DIX5_9GAMM</name>
<dbReference type="Gene3D" id="3.40.50.10490">
    <property type="entry name" value="Glucose-6-phosphate isomerase like protein, domain 1"/>
    <property type="match status" value="2"/>
</dbReference>
<evidence type="ECO:0000256" key="3">
    <source>
        <dbReference type="ARBA" id="ARBA00016090"/>
    </source>
</evidence>